<keyword evidence="2" id="KW-1185">Reference proteome</keyword>
<accession>A0A9X4QT75</accession>
<protein>
    <recommendedName>
        <fullName evidence="3">Glycosyltransferase</fullName>
    </recommendedName>
</protein>
<sequence>MLYNSKGRSHPPSFTHLRRMTDDTGLIEHALGRTPRRREGYTTDDNARSLWAVTEWLRDVPGAEVSESDRAQLLELASIYLSFMLWQQKEDGWWHNNVAYDRAPESESVSYDCQGRSIWACVSAWVGLPDSHKDAAKAMFECAMPTLGQLGSLRGKAYALSACAHALESERLGAIAFKPGWREQLKTHVVRFQDELIETFLRHSDEEWRWFETQMSYGNGVLPWALLRSYRVTHAPEALEIGLDSLSSLHAAMTAEEGWFRPIGNSGWRTRSRSSKWDQQPLEIFKLALALEEGAVALEEAGKQGVALLLAYDQGAAAKGGSAEAGAPGGDRGTGGFRGAGAIRAPEVGIALAVRSETEDGQVESRGAASTASESAAHAIEVADYAAQLRSARNRCLQWFFGDNDLGAIMADPSDGSGCDGLQEDGPNVNCGAESTIAYLMTAALCR</sequence>
<reference evidence="1" key="1">
    <citation type="submission" date="2022-10" db="EMBL/GenBank/DDBJ databases">
        <title>Comparative genomic analysis of Cohnella hashimotonis sp. nov., isolated from the International Space Station.</title>
        <authorList>
            <person name="Simpson A."/>
            <person name="Venkateswaran K."/>
        </authorList>
    </citation>
    <scope>NUCLEOTIDE SEQUENCE</scope>
    <source>
        <strain evidence="1">DSM 28161</strain>
    </source>
</reference>
<name>A0A9X4QT75_9BACL</name>
<dbReference type="Proteomes" id="UP001153404">
    <property type="component" value="Unassembled WGS sequence"/>
</dbReference>
<dbReference type="EMBL" id="JAPDIA010000003">
    <property type="protein sequence ID" value="MDG0810836.1"/>
    <property type="molecule type" value="Genomic_DNA"/>
</dbReference>
<evidence type="ECO:0000313" key="2">
    <source>
        <dbReference type="Proteomes" id="UP001153404"/>
    </source>
</evidence>
<gene>
    <name evidence="1" type="ORF">OMP40_16790</name>
</gene>
<dbReference type="RefSeq" id="WP_277532896.1">
    <property type="nucleotide sequence ID" value="NZ_JAPDIA010000003.1"/>
</dbReference>
<evidence type="ECO:0000313" key="1">
    <source>
        <dbReference type="EMBL" id="MDG0810836.1"/>
    </source>
</evidence>
<comment type="caution">
    <text evidence="1">The sequence shown here is derived from an EMBL/GenBank/DDBJ whole genome shotgun (WGS) entry which is preliminary data.</text>
</comment>
<dbReference type="AlphaFoldDB" id="A0A9X4QT75"/>
<evidence type="ECO:0008006" key="3">
    <source>
        <dbReference type="Google" id="ProtNLM"/>
    </source>
</evidence>
<organism evidence="1 2">
    <name type="scientific">Cohnella rhizosphaerae</name>
    <dbReference type="NCBI Taxonomy" id="1457232"/>
    <lineage>
        <taxon>Bacteria</taxon>
        <taxon>Bacillati</taxon>
        <taxon>Bacillota</taxon>
        <taxon>Bacilli</taxon>
        <taxon>Bacillales</taxon>
        <taxon>Paenibacillaceae</taxon>
        <taxon>Cohnella</taxon>
    </lineage>
</organism>
<proteinExistence type="predicted"/>